<dbReference type="Proteomes" id="UP000007797">
    <property type="component" value="Unassembled WGS sequence"/>
</dbReference>
<dbReference type="NCBIfam" id="TIGR00756">
    <property type="entry name" value="PPR"/>
    <property type="match status" value="1"/>
</dbReference>
<dbReference type="OrthoDB" id="185373at2759"/>
<evidence type="ECO:0000313" key="3">
    <source>
        <dbReference type="Proteomes" id="UP000007797"/>
    </source>
</evidence>
<proteinExistence type="predicted"/>
<dbReference type="PANTHER" id="PTHR47938:SF35">
    <property type="entry name" value="PENTATRICOPEPTIDE REPEAT-CONTAINING PROTEIN 4, MITOCHONDRIAL-RELATED"/>
    <property type="match status" value="1"/>
</dbReference>
<dbReference type="InterPro" id="IPR002885">
    <property type="entry name" value="PPR_rpt"/>
</dbReference>
<protein>
    <recommendedName>
        <fullName evidence="4">Pentacotripeptide-repeat region of PRORP domain-containing protein</fullName>
    </recommendedName>
</protein>
<organism evidence="2 3">
    <name type="scientific">Cavenderia fasciculata</name>
    <name type="common">Slime mold</name>
    <name type="synonym">Dictyostelium fasciculatum</name>
    <dbReference type="NCBI Taxonomy" id="261658"/>
    <lineage>
        <taxon>Eukaryota</taxon>
        <taxon>Amoebozoa</taxon>
        <taxon>Evosea</taxon>
        <taxon>Eumycetozoa</taxon>
        <taxon>Dictyostelia</taxon>
        <taxon>Acytosteliales</taxon>
        <taxon>Cavenderiaceae</taxon>
        <taxon>Cavenderia</taxon>
    </lineage>
</organism>
<dbReference type="OMA" id="VMERFYV"/>
<dbReference type="RefSeq" id="XP_004350921.1">
    <property type="nucleotide sequence ID" value="XM_004350870.1"/>
</dbReference>
<dbReference type="EMBL" id="GL883029">
    <property type="protein sequence ID" value="EGG14213.1"/>
    <property type="molecule type" value="Genomic_DNA"/>
</dbReference>
<dbReference type="GeneID" id="14866394"/>
<evidence type="ECO:0000256" key="1">
    <source>
        <dbReference type="PROSITE-ProRule" id="PRU00708"/>
    </source>
</evidence>
<gene>
    <name evidence="2" type="ORF">DFA_11982</name>
</gene>
<dbReference type="Pfam" id="PF13041">
    <property type="entry name" value="PPR_2"/>
    <property type="match status" value="1"/>
</dbReference>
<sequence length="425" mass="48765">MFNLIKSNTTTTTNRSILRYSFSLLTKNNNHNQSYVVNSNHQFRYCSSSNNNSNNQLQDSNNNNIKKKKEEEEITTVITIDSKEIEANIIVGDEQRKQLEHTVTRYSTNPDVVSPINPFEYSIKTVDDALQLPGLSRSVGLESVYIAGSIHQHLRNSMPLLKNLVQQNKMENAFSLFQVMDRYYVPVSEECYELMRKKIAVAMIEVANFNDAILRETKNPGSVPDNQLYIPTMETLNTVLNYYTETDQLVQAFRVFFSMRQLGLTPNQHTYRSLINASLRYEDIDVALFAFENLRRDGILLEEQTYERLFESCCNSVHIDGAVDLYATMVRNFNIPTINRWAYLTTLGITGFMNWFGLPKSTRSGREWVTSLQVSPSRYIFPPKHENHKLLNPMIPKEIKNKLSSGANNNNSNSTGDVNGLLPFF</sequence>
<dbReference type="InterPro" id="IPR011990">
    <property type="entry name" value="TPR-like_helical_dom_sf"/>
</dbReference>
<name>F4QF59_CACFS</name>
<evidence type="ECO:0008006" key="4">
    <source>
        <dbReference type="Google" id="ProtNLM"/>
    </source>
</evidence>
<dbReference type="GO" id="GO:0003729">
    <property type="term" value="F:mRNA binding"/>
    <property type="evidence" value="ECO:0007669"/>
    <property type="project" value="TreeGrafter"/>
</dbReference>
<dbReference type="AlphaFoldDB" id="F4QF59"/>
<keyword evidence="3" id="KW-1185">Reference proteome</keyword>
<evidence type="ECO:0000313" key="2">
    <source>
        <dbReference type="EMBL" id="EGG14213.1"/>
    </source>
</evidence>
<dbReference type="PROSITE" id="PS51375">
    <property type="entry name" value="PPR"/>
    <property type="match status" value="1"/>
</dbReference>
<feature type="repeat" description="PPR" evidence="1">
    <location>
        <begin position="232"/>
        <end position="266"/>
    </location>
</feature>
<reference evidence="3" key="1">
    <citation type="journal article" date="2011" name="Genome Res.">
        <title>Phylogeny-wide analysis of social amoeba genomes highlights ancient origins for complex intercellular communication.</title>
        <authorList>
            <person name="Heidel A.J."/>
            <person name="Lawal H.M."/>
            <person name="Felder M."/>
            <person name="Schilde C."/>
            <person name="Helps N.R."/>
            <person name="Tunggal B."/>
            <person name="Rivero F."/>
            <person name="John U."/>
            <person name="Schleicher M."/>
            <person name="Eichinger L."/>
            <person name="Platzer M."/>
            <person name="Noegel A.A."/>
            <person name="Schaap P."/>
            <person name="Gloeckner G."/>
        </authorList>
    </citation>
    <scope>NUCLEOTIDE SEQUENCE [LARGE SCALE GENOMIC DNA]</scope>
    <source>
        <strain evidence="3">SH3</strain>
    </source>
</reference>
<accession>F4QF59</accession>
<dbReference type="STRING" id="1054147.F4QF59"/>
<dbReference type="PANTHER" id="PTHR47938">
    <property type="entry name" value="RESPIRATORY COMPLEX I CHAPERONE (CIA84), PUTATIVE (AFU_ORTHOLOGUE AFUA_2G06020)-RELATED"/>
    <property type="match status" value="1"/>
</dbReference>
<dbReference type="KEGG" id="dfa:DFA_11982"/>
<dbReference type="Gene3D" id="1.25.40.10">
    <property type="entry name" value="Tetratricopeptide repeat domain"/>
    <property type="match status" value="1"/>
</dbReference>